<dbReference type="Proteomes" id="UP000245474">
    <property type="component" value="Unassembled WGS sequence"/>
</dbReference>
<dbReference type="AlphaFoldDB" id="A0A2U2MX73"/>
<dbReference type="OrthoDB" id="5497963at2"/>
<name>A0A2U2MX73_9GAMM</name>
<comment type="caution">
    <text evidence="1">The sequence shown here is derived from an EMBL/GenBank/DDBJ whole genome shotgun (WGS) entry which is preliminary data.</text>
</comment>
<dbReference type="RefSeq" id="WP_109679899.1">
    <property type="nucleotide sequence ID" value="NZ_CP086615.1"/>
</dbReference>
<dbReference type="Pfam" id="PF14907">
    <property type="entry name" value="NTP_transf_5"/>
    <property type="match status" value="1"/>
</dbReference>
<evidence type="ECO:0000313" key="2">
    <source>
        <dbReference type="Proteomes" id="UP000245474"/>
    </source>
</evidence>
<sequence>MSKELLLRALRRPAELPARRARDWDLLIRQARQAQLLAHLHAMGEQAGWLDAVPPSPRWHLDAAALQAEHLHGSVNRELAAVAKALGALNQPVVLLKGAAYVLAGLPAARGRQFSDIDLLVRRERLDEVERALFLHGWVSTKTDAYDQRYYRRWMHELPPLQHSARGSILDVHHNILPDTARHHPSGERLITAAEPLPAHPPFAIPSPEDRILHCATHLFCEGEFDHGLRDLVDLRALVAPLGDDPAQWQRLTERADDMDLSRPLYHGLMTARAVLGVTVPPEPLEALARGSGTTRPSDRWLLPLFRTAVRGVHPSCEPRGAGLARWLLYVRGHYLRMPLHLLLPHLTRKALRGREAHA</sequence>
<accession>A0A2U2MX73</accession>
<protein>
    <recommendedName>
        <fullName evidence="3">Nucleotidyltransferase family protein</fullName>
    </recommendedName>
</protein>
<reference evidence="1 2" key="1">
    <citation type="submission" date="2018-05" db="EMBL/GenBank/DDBJ databases">
        <title>Spiribacter halobius sp. nov., a moderately halophilic bacterium isolated from marine solar saltern.</title>
        <authorList>
            <person name="Zheng W.-S."/>
            <person name="Lu D.-C."/>
            <person name="Du Z.-J."/>
        </authorList>
    </citation>
    <scope>NUCLEOTIDE SEQUENCE [LARGE SCALE GENOMIC DNA]</scope>
    <source>
        <strain evidence="1 2">E85</strain>
    </source>
</reference>
<dbReference type="EMBL" id="QFFI01000034">
    <property type="protein sequence ID" value="PWG61457.1"/>
    <property type="molecule type" value="Genomic_DNA"/>
</dbReference>
<evidence type="ECO:0008006" key="3">
    <source>
        <dbReference type="Google" id="ProtNLM"/>
    </source>
</evidence>
<proteinExistence type="predicted"/>
<organism evidence="1 2">
    <name type="scientific">Sediminicurvatus halobius</name>
    <dbReference type="NCBI Taxonomy" id="2182432"/>
    <lineage>
        <taxon>Bacteria</taxon>
        <taxon>Pseudomonadati</taxon>
        <taxon>Pseudomonadota</taxon>
        <taxon>Gammaproteobacteria</taxon>
        <taxon>Chromatiales</taxon>
        <taxon>Ectothiorhodospiraceae</taxon>
        <taxon>Sediminicurvatus</taxon>
    </lineage>
</organism>
<keyword evidence="2" id="KW-1185">Reference proteome</keyword>
<gene>
    <name evidence="1" type="ORF">DEM34_16290</name>
</gene>
<evidence type="ECO:0000313" key="1">
    <source>
        <dbReference type="EMBL" id="PWG61457.1"/>
    </source>
</evidence>
<dbReference type="InterPro" id="IPR039498">
    <property type="entry name" value="NTP_transf_5"/>
</dbReference>